<name>G3HL02_CRIGR</name>
<dbReference type="EMBL" id="JH000475">
    <property type="protein sequence ID" value="EGV99989.1"/>
    <property type="molecule type" value="Genomic_DNA"/>
</dbReference>
<sequence>MSVTCNKQEQLLTESHQYPTSFYYKYRYQNNPEAIFDAIVVSTHIRTTSRVNTIVTTHYTCYFKQFTAV</sequence>
<dbReference type="InParanoid" id="G3HL02"/>
<dbReference type="AlphaFoldDB" id="G3HL02"/>
<organism evidence="1 2">
    <name type="scientific">Cricetulus griseus</name>
    <name type="common">Chinese hamster</name>
    <name type="synonym">Cricetulus barabensis griseus</name>
    <dbReference type="NCBI Taxonomy" id="10029"/>
    <lineage>
        <taxon>Eukaryota</taxon>
        <taxon>Metazoa</taxon>
        <taxon>Chordata</taxon>
        <taxon>Craniata</taxon>
        <taxon>Vertebrata</taxon>
        <taxon>Euteleostomi</taxon>
        <taxon>Mammalia</taxon>
        <taxon>Eutheria</taxon>
        <taxon>Euarchontoglires</taxon>
        <taxon>Glires</taxon>
        <taxon>Rodentia</taxon>
        <taxon>Myomorpha</taxon>
        <taxon>Muroidea</taxon>
        <taxon>Cricetidae</taxon>
        <taxon>Cricetinae</taxon>
        <taxon>Cricetulus</taxon>
    </lineage>
</organism>
<accession>G3HL02</accession>
<protein>
    <submittedName>
        <fullName evidence="1">Uncharacterized protein</fullName>
    </submittedName>
</protein>
<evidence type="ECO:0000313" key="1">
    <source>
        <dbReference type="EMBL" id="EGV99989.1"/>
    </source>
</evidence>
<proteinExistence type="predicted"/>
<evidence type="ECO:0000313" key="2">
    <source>
        <dbReference type="Proteomes" id="UP000001075"/>
    </source>
</evidence>
<reference evidence="2" key="1">
    <citation type="journal article" date="2011" name="Nat. Biotechnol.">
        <title>The genomic sequence of the Chinese hamster ovary (CHO)-K1 cell line.</title>
        <authorList>
            <person name="Xu X."/>
            <person name="Nagarajan H."/>
            <person name="Lewis N.E."/>
            <person name="Pan S."/>
            <person name="Cai Z."/>
            <person name="Liu X."/>
            <person name="Chen W."/>
            <person name="Xie M."/>
            <person name="Wang W."/>
            <person name="Hammond S."/>
            <person name="Andersen M.R."/>
            <person name="Neff N."/>
            <person name="Passarelli B."/>
            <person name="Koh W."/>
            <person name="Fan H.C."/>
            <person name="Wang J."/>
            <person name="Gui Y."/>
            <person name="Lee K.H."/>
            <person name="Betenbaugh M.J."/>
            <person name="Quake S.R."/>
            <person name="Famili I."/>
            <person name="Palsson B.O."/>
            <person name="Wang J."/>
        </authorList>
    </citation>
    <scope>NUCLEOTIDE SEQUENCE [LARGE SCALE GENOMIC DNA]</scope>
    <source>
        <strain evidence="2">CHO K1 cell line</strain>
    </source>
</reference>
<gene>
    <name evidence="1" type="ORF">I79_011385</name>
</gene>
<dbReference type="Proteomes" id="UP000001075">
    <property type="component" value="Unassembled WGS sequence"/>
</dbReference>